<dbReference type="EMBL" id="QVQW01000014">
    <property type="protein sequence ID" value="RKU46458.1"/>
    <property type="molecule type" value="Genomic_DNA"/>
</dbReference>
<dbReference type="Proteomes" id="UP000275385">
    <property type="component" value="Unassembled WGS sequence"/>
</dbReference>
<sequence length="109" mass="12688">MTRALFVSARERWKQKTSVSWRRDRPRGSSIGIVLAWTIVLFLEYPVQVEGGFPHEVDEPHGLVEIDARQTNKMTYMTARVRYRHGEEHGVFQGSVVRRSIVAVRHTLR</sequence>
<dbReference type="AlphaFoldDB" id="A0A420YEY3"/>
<name>A0A420YEY3_9PEZI</name>
<accession>A0A420YEY3</accession>
<comment type="caution">
    <text evidence="1">The sequence shown here is derived from an EMBL/GenBank/DDBJ whole genome shotgun (WGS) entry which is preliminary data.</text>
</comment>
<proteinExistence type="predicted"/>
<protein>
    <submittedName>
        <fullName evidence="1">Uncharacterized protein</fullName>
    </submittedName>
</protein>
<keyword evidence="2" id="KW-1185">Reference proteome</keyword>
<organism evidence="1 2">
    <name type="scientific">Coniochaeta pulveracea</name>
    <dbReference type="NCBI Taxonomy" id="177199"/>
    <lineage>
        <taxon>Eukaryota</taxon>
        <taxon>Fungi</taxon>
        <taxon>Dikarya</taxon>
        <taxon>Ascomycota</taxon>
        <taxon>Pezizomycotina</taxon>
        <taxon>Sordariomycetes</taxon>
        <taxon>Sordariomycetidae</taxon>
        <taxon>Coniochaetales</taxon>
        <taxon>Coniochaetaceae</taxon>
        <taxon>Coniochaeta</taxon>
    </lineage>
</organism>
<evidence type="ECO:0000313" key="2">
    <source>
        <dbReference type="Proteomes" id="UP000275385"/>
    </source>
</evidence>
<evidence type="ECO:0000313" key="1">
    <source>
        <dbReference type="EMBL" id="RKU46458.1"/>
    </source>
</evidence>
<reference evidence="1 2" key="1">
    <citation type="submission" date="2018-08" db="EMBL/GenBank/DDBJ databases">
        <title>Draft genome of the lignicolous fungus Coniochaeta pulveracea.</title>
        <authorList>
            <person name="Borstlap C.J."/>
            <person name="De Witt R.N."/>
            <person name="Botha A."/>
            <person name="Volschenk H."/>
        </authorList>
    </citation>
    <scope>NUCLEOTIDE SEQUENCE [LARGE SCALE GENOMIC DNA]</scope>
    <source>
        <strain evidence="1 2">CAB683</strain>
    </source>
</reference>
<gene>
    <name evidence="1" type="ORF">DL546_007491</name>
</gene>